<keyword evidence="2" id="KW-1185">Reference proteome</keyword>
<name>A0AAW1S0G7_9CHLO</name>
<accession>A0AAW1S0G7</accession>
<sequence length="66" mass="7344">MTRQLKGALTQPFWTSIDYGVMRLLWRALERGDSGARQWLQIHGQAVRNLFFRGANEAAAVAGAAL</sequence>
<dbReference type="AlphaFoldDB" id="A0AAW1S0G7"/>
<reference evidence="1 2" key="1">
    <citation type="journal article" date="2024" name="Nat. Commun.">
        <title>Phylogenomics reveals the evolutionary origins of lichenization in chlorophyte algae.</title>
        <authorList>
            <person name="Puginier C."/>
            <person name="Libourel C."/>
            <person name="Otte J."/>
            <person name="Skaloud P."/>
            <person name="Haon M."/>
            <person name="Grisel S."/>
            <person name="Petersen M."/>
            <person name="Berrin J.G."/>
            <person name="Delaux P.M."/>
            <person name="Dal Grande F."/>
            <person name="Keller J."/>
        </authorList>
    </citation>
    <scope>NUCLEOTIDE SEQUENCE [LARGE SCALE GENOMIC DNA]</scope>
    <source>
        <strain evidence="1 2">SAG 245.80</strain>
    </source>
</reference>
<dbReference type="EMBL" id="JALJOU010000014">
    <property type="protein sequence ID" value="KAK9839850.1"/>
    <property type="molecule type" value="Genomic_DNA"/>
</dbReference>
<organism evidence="1 2">
    <name type="scientific">Elliptochloris bilobata</name>
    <dbReference type="NCBI Taxonomy" id="381761"/>
    <lineage>
        <taxon>Eukaryota</taxon>
        <taxon>Viridiplantae</taxon>
        <taxon>Chlorophyta</taxon>
        <taxon>core chlorophytes</taxon>
        <taxon>Trebouxiophyceae</taxon>
        <taxon>Trebouxiophyceae incertae sedis</taxon>
        <taxon>Elliptochloris clade</taxon>
        <taxon>Elliptochloris</taxon>
    </lineage>
</organism>
<proteinExistence type="predicted"/>
<comment type="caution">
    <text evidence="1">The sequence shown here is derived from an EMBL/GenBank/DDBJ whole genome shotgun (WGS) entry which is preliminary data.</text>
</comment>
<evidence type="ECO:0000313" key="1">
    <source>
        <dbReference type="EMBL" id="KAK9839850.1"/>
    </source>
</evidence>
<dbReference type="Proteomes" id="UP001445335">
    <property type="component" value="Unassembled WGS sequence"/>
</dbReference>
<gene>
    <name evidence="1" type="ORF">WJX81_005887</name>
</gene>
<protein>
    <submittedName>
        <fullName evidence="1">Uncharacterized protein</fullName>
    </submittedName>
</protein>
<evidence type="ECO:0000313" key="2">
    <source>
        <dbReference type="Proteomes" id="UP001445335"/>
    </source>
</evidence>